<gene>
    <name evidence="2" type="ORF">KCG35_20460</name>
</gene>
<proteinExistence type="predicted"/>
<evidence type="ECO:0000313" key="3">
    <source>
        <dbReference type="Proteomes" id="UP000690515"/>
    </source>
</evidence>
<reference evidence="2 3" key="1">
    <citation type="submission" date="2021-04" db="EMBL/GenBank/DDBJ databases">
        <authorList>
            <person name="Pira H."/>
            <person name="Risdian C."/>
            <person name="Wink J."/>
        </authorList>
    </citation>
    <scope>NUCLEOTIDE SEQUENCE [LARGE SCALE GENOMIC DNA]</scope>
    <source>
        <strain evidence="2 3">WH53</strain>
    </source>
</reference>
<dbReference type="RefSeq" id="WP_215821721.1">
    <property type="nucleotide sequence ID" value="NZ_JAGSOY010000079.1"/>
</dbReference>
<protein>
    <submittedName>
        <fullName evidence="2">Acyl carrier protein</fullName>
    </submittedName>
</protein>
<dbReference type="InterPro" id="IPR009081">
    <property type="entry name" value="PP-bd_ACP"/>
</dbReference>
<dbReference type="InterPro" id="IPR036736">
    <property type="entry name" value="ACP-like_sf"/>
</dbReference>
<dbReference type="Pfam" id="PF00550">
    <property type="entry name" value="PP-binding"/>
    <property type="match status" value="1"/>
</dbReference>
<accession>A0ABS5ZHM4</accession>
<sequence>MTNETVKAIYTTLAEYLDMPVSELKENTNLENELLLDSTELVCIMVALEKSMDISLKNVPFKDWVVINDIVNAVEQRLSEAA</sequence>
<dbReference type="Gene3D" id="1.10.1200.10">
    <property type="entry name" value="ACP-like"/>
    <property type="match status" value="1"/>
</dbReference>
<comment type="caution">
    <text evidence="2">The sequence shown here is derived from an EMBL/GenBank/DDBJ whole genome shotgun (WGS) entry which is preliminary data.</text>
</comment>
<dbReference type="SUPFAM" id="SSF47336">
    <property type="entry name" value="ACP-like"/>
    <property type="match status" value="1"/>
</dbReference>
<feature type="domain" description="Carrier" evidence="1">
    <location>
        <begin position="1"/>
        <end position="78"/>
    </location>
</feature>
<dbReference type="PROSITE" id="PS50075">
    <property type="entry name" value="CARRIER"/>
    <property type="match status" value="1"/>
</dbReference>
<dbReference type="EMBL" id="JAGSOY010000079">
    <property type="protein sequence ID" value="MBU2713435.1"/>
    <property type="molecule type" value="Genomic_DNA"/>
</dbReference>
<organism evidence="2 3">
    <name type="scientific">Zooshikella harenae</name>
    <dbReference type="NCBI Taxonomy" id="2827238"/>
    <lineage>
        <taxon>Bacteria</taxon>
        <taxon>Pseudomonadati</taxon>
        <taxon>Pseudomonadota</taxon>
        <taxon>Gammaproteobacteria</taxon>
        <taxon>Oceanospirillales</taxon>
        <taxon>Zooshikellaceae</taxon>
        <taxon>Zooshikella</taxon>
    </lineage>
</organism>
<evidence type="ECO:0000313" key="2">
    <source>
        <dbReference type="EMBL" id="MBU2713435.1"/>
    </source>
</evidence>
<evidence type="ECO:0000259" key="1">
    <source>
        <dbReference type="PROSITE" id="PS50075"/>
    </source>
</evidence>
<dbReference type="Proteomes" id="UP000690515">
    <property type="component" value="Unassembled WGS sequence"/>
</dbReference>
<keyword evidence="3" id="KW-1185">Reference proteome</keyword>
<name>A0ABS5ZHM4_9GAMM</name>